<protein>
    <submittedName>
        <fullName evidence="1">Uncharacterized protein</fullName>
    </submittedName>
</protein>
<dbReference type="RefSeq" id="WP_395119594.1">
    <property type="nucleotide sequence ID" value="NZ_CP170721.1"/>
</dbReference>
<evidence type="ECO:0000313" key="1">
    <source>
        <dbReference type="EMBL" id="XIA19227.1"/>
    </source>
</evidence>
<organism evidence="1">
    <name type="scientific">Rhodanobacter sp. FW102-FHT14D07</name>
    <dbReference type="NCBI Taxonomy" id="3351462"/>
    <lineage>
        <taxon>Bacteria</taxon>
        <taxon>Pseudomonadati</taxon>
        <taxon>Pseudomonadota</taxon>
        <taxon>Gammaproteobacteria</taxon>
        <taxon>Lysobacterales</taxon>
        <taxon>Rhodanobacteraceae</taxon>
        <taxon>Rhodanobacter</taxon>
    </lineage>
</organism>
<proteinExistence type="predicted"/>
<sequence>MDLLDVHSHVPAVNHFIGISRFSADVRVDNSGAPRANASFDNGALRHVALPFTPALARRRAARNCAAAAAKAGIHGLNPIASRPRAAAKDGGGKTPVGAADIRRDGASHFVSMVSDRCANLADS</sequence>
<gene>
    <name evidence="1" type="ORF">ACFYG5_03520</name>
</gene>
<reference evidence="1" key="1">
    <citation type="submission" date="2024-10" db="EMBL/GenBank/DDBJ databases">
        <authorList>
            <person name="Lesea H.P."/>
            <person name="Kuehl J.V."/>
            <person name="Chandonia J.-M."/>
        </authorList>
    </citation>
    <scope>NUCLEOTIDE SEQUENCE</scope>
    <source>
        <strain evidence="1">FW102-FHT14D07</strain>
    </source>
</reference>
<accession>A0AB74UWZ9</accession>
<name>A0AB74UWZ9_9GAMM</name>
<dbReference type="AlphaFoldDB" id="A0AB74UWZ9"/>
<dbReference type="EMBL" id="CP170721">
    <property type="protein sequence ID" value="XIA19227.1"/>
    <property type="molecule type" value="Genomic_DNA"/>
</dbReference>